<comment type="caution">
    <text evidence="12">The sequence shown here is derived from an EMBL/GenBank/DDBJ whole genome shotgun (WGS) entry which is preliminary data.</text>
</comment>
<comment type="similarity">
    <text evidence="6">Belongs to the FMN-dependent alpha-hydroxy acid dehydrogenase family.</text>
</comment>
<dbReference type="PANTHER" id="PTHR10578">
    <property type="entry name" value="S -2-HYDROXY-ACID OXIDASE-RELATED"/>
    <property type="match status" value="1"/>
</dbReference>
<protein>
    <recommendedName>
        <fullName evidence="2">(S)-2-hydroxy-acid oxidase</fullName>
        <ecNumber evidence="2">1.1.3.15</ecNumber>
    </recommendedName>
</protein>
<dbReference type="GO" id="GO:0005777">
    <property type="term" value="C:peroxisome"/>
    <property type="evidence" value="ECO:0007669"/>
    <property type="project" value="UniProtKB-ARBA"/>
</dbReference>
<evidence type="ECO:0000256" key="5">
    <source>
        <dbReference type="ARBA" id="ARBA00023002"/>
    </source>
</evidence>
<dbReference type="Gene3D" id="3.20.20.70">
    <property type="entry name" value="Aldolase class I"/>
    <property type="match status" value="1"/>
</dbReference>
<comment type="catalytic activity">
    <reaction evidence="7">
        <text>a (2S)-2-hydroxycarboxylate + O2 = a 2-oxocarboxylate + H2O2</text>
        <dbReference type="Rhea" id="RHEA:16789"/>
        <dbReference type="ChEBI" id="CHEBI:15379"/>
        <dbReference type="ChEBI" id="CHEBI:16240"/>
        <dbReference type="ChEBI" id="CHEBI:35179"/>
        <dbReference type="ChEBI" id="CHEBI:58123"/>
        <dbReference type="EC" id="1.1.3.15"/>
    </reaction>
    <physiologicalReaction direction="left-to-right" evidence="7">
        <dbReference type="Rhea" id="RHEA:16790"/>
    </physiologicalReaction>
</comment>
<dbReference type="InterPro" id="IPR000262">
    <property type="entry name" value="FMN-dep_DH"/>
</dbReference>
<dbReference type="PROSITE" id="PS51349">
    <property type="entry name" value="FMN_HYDROXY_ACID_DH_2"/>
    <property type="match status" value="1"/>
</dbReference>
<dbReference type="GO" id="GO:0003973">
    <property type="term" value="F:(S)-2-hydroxy-acid oxidase activity"/>
    <property type="evidence" value="ECO:0007669"/>
    <property type="project" value="UniProtKB-EC"/>
</dbReference>
<evidence type="ECO:0000256" key="2">
    <source>
        <dbReference type="ARBA" id="ARBA00013087"/>
    </source>
</evidence>
<name>A0AAD9K9G5_9ANNE</name>
<evidence type="ECO:0000313" key="13">
    <source>
        <dbReference type="Proteomes" id="UP001208570"/>
    </source>
</evidence>
<proteinExistence type="inferred from homology"/>
<keyword evidence="13" id="KW-1185">Reference proteome</keyword>
<dbReference type="FunFam" id="3.20.20.70:FF:000056">
    <property type="entry name" value="hydroxyacid oxidase 2"/>
    <property type="match status" value="1"/>
</dbReference>
<dbReference type="Proteomes" id="UP001208570">
    <property type="component" value="Unassembled WGS sequence"/>
</dbReference>
<keyword evidence="4 10" id="KW-0288">FMN</keyword>
<dbReference type="InterPro" id="IPR037396">
    <property type="entry name" value="FMN_HAD"/>
</dbReference>
<keyword evidence="3 10" id="KW-0285">Flavoprotein</keyword>
<feature type="domain" description="FMN hydroxy acid dehydrogenase" evidence="11">
    <location>
        <begin position="1"/>
        <end position="328"/>
    </location>
</feature>
<feature type="binding site" evidence="10">
    <location>
        <position position="27"/>
    </location>
    <ligand>
        <name>glyoxylate</name>
        <dbReference type="ChEBI" id="CHEBI:36655"/>
    </ligand>
</feature>
<accession>A0AAD9K9G5</accession>
<evidence type="ECO:0000256" key="4">
    <source>
        <dbReference type="ARBA" id="ARBA00022643"/>
    </source>
</evidence>
<organism evidence="12 13">
    <name type="scientific">Paralvinella palmiformis</name>
    <dbReference type="NCBI Taxonomy" id="53620"/>
    <lineage>
        <taxon>Eukaryota</taxon>
        <taxon>Metazoa</taxon>
        <taxon>Spiralia</taxon>
        <taxon>Lophotrochozoa</taxon>
        <taxon>Annelida</taxon>
        <taxon>Polychaeta</taxon>
        <taxon>Sedentaria</taxon>
        <taxon>Canalipalpata</taxon>
        <taxon>Terebellida</taxon>
        <taxon>Terebelliformia</taxon>
        <taxon>Alvinellidae</taxon>
        <taxon>Paralvinella</taxon>
    </lineage>
</organism>
<evidence type="ECO:0000313" key="12">
    <source>
        <dbReference type="EMBL" id="KAK2167206.1"/>
    </source>
</evidence>
<dbReference type="PIRSF" id="PIRSF000138">
    <property type="entry name" value="Al-hdrx_acd_dh"/>
    <property type="match status" value="1"/>
</dbReference>
<dbReference type="PANTHER" id="PTHR10578:SF107">
    <property type="entry name" value="2-HYDROXYACID OXIDASE 1"/>
    <property type="match status" value="1"/>
</dbReference>
<feature type="binding site" evidence="10">
    <location>
        <position position="168"/>
    </location>
    <ligand>
        <name>glyoxylate</name>
        <dbReference type="ChEBI" id="CHEBI:36655"/>
    </ligand>
</feature>
<dbReference type="GO" id="GO:0010181">
    <property type="term" value="F:FMN binding"/>
    <property type="evidence" value="ECO:0007669"/>
    <property type="project" value="InterPro"/>
</dbReference>
<feature type="binding site" evidence="10">
    <location>
        <position position="133"/>
    </location>
    <ligand>
        <name>glyoxylate</name>
        <dbReference type="ChEBI" id="CHEBI:36655"/>
    </ligand>
</feature>
<feature type="binding site" evidence="10">
    <location>
        <begin position="315"/>
        <end position="316"/>
    </location>
    <ligand>
        <name>FMN</name>
        <dbReference type="ChEBI" id="CHEBI:58210"/>
    </ligand>
</feature>
<feature type="binding site" evidence="10">
    <location>
        <begin position="80"/>
        <end position="82"/>
    </location>
    <ligand>
        <name>FMN</name>
        <dbReference type="ChEBI" id="CHEBI:58210"/>
    </ligand>
</feature>
<evidence type="ECO:0000256" key="8">
    <source>
        <dbReference type="ARBA" id="ARBA00029327"/>
    </source>
</evidence>
<feature type="binding site" evidence="10">
    <location>
        <position position="109"/>
    </location>
    <ligand>
        <name>FMN</name>
        <dbReference type="ChEBI" id="CHEBI:58210"/>
    </ligand>
</feature>
<feature type="binding site" evidence="10">
    <location>
        <position position="237"/>
    </location>
    <ligand>
        <name>FMN</name>
        <dbReference type="ChEBI" id="CHEBI:58210"/>
    </ligand>
</feature>
<dbReference type="AlphaFoldDB" id="A0AAD9K9G5"/>
<dbReference type="EC" id="1.1.3.15" evidence="2"/>
<reference evidence="12" key="1">
    <citation type="journal article" date="2023" name="Mol. Biol. Evol.">
        <title>Third-Generation Sequencing Reveals the Adaptive Role of the Epigenome in Three Deep-Sea Polychaetes.</title>
        <authorList>
            <person name="Perez M."/>
            <person name="Aroh O."/>
            <person name="Sun Y."/>
            <person name="Lan Y."/>
            <person name="Juniper S.K."/>
            <person name="Young C.R."/>
            <person name="Angers B."/>
            <person name="Qian P.Y."/>
        </authorList>
    </citation>
    <scope>NUCLEOTIDE SEQUENCE</scope>
    <source>
        <strain evidence="12">P08H-3</strain>
    </source>
</reference>
<evidence type="ECO:0000256" key="6">
    <source>
        <dbReference type="ARBA" id="ARBA00024042"/>
    </source>
</evidence>
<comment type="cofactor">
    <cofactor evidence="1">
        <name>FMN</name>
        <dbReference type="ChEBI" id="CHEBI:58210"/>
    </cofactor>
</comment>
<evidence type="ECO:0000259" key="11">
    <source>
        <dbReference type="PROSITE" id="PS51349"/>
    </source>
</evidence>
<dbReference type="PROSITE" id="PS00557">
    <property type="entry name" value="FMN_HYDROXY_ACID_DH_1"/>
    <property type="match status" value="1"/>
</dbReference>
<feature type="binding site" evidence="10">
    <location>
        <position position="261"/>
    </location>
    <ligand>
        <name>glyoxylate</name>
        <dbReference type="ChEBI" id="CHEBI:36655"/>
    </ligand>
</feature>
<feature type="binding site" evidence="10">
    <location>
        <position position="131"/>
    </location>
    <ligand>
        <name>FMN</name>
        <dbReference type="ChEBI" id="CHEBI:58210"/>
    </ligand>
</feature>
<feature type="binding site" evidence="10">
    <location>
        <position position="159"/>
    </location>
    <ligand>
        <name>FMN</name>
        <dbReference type="ChEBI" id="CHEBI:58210"/>
    </ligand>
</feature>
<dbReference type="InterPro" id="IPR008259">
    <property type="entry name" value="FMN_hydac_DH_AS"/>
</dbReference>
<dbReference type="Pfam" id="PF01070">
    <property type="entry name" value="FMN_dh"/>
    <property type="match status" value="1"/>
</dbReference>
<dbReference type="SUPFAM" id="SSF51395">
    <property type="entry name" value="FMN-linked oxidoreductases"/>
    <property type="match status" value="1"/>
</dbReference>
<comment type="catalytic activity">
    <reaction evidence="8">
        <text>2-hydroxyoctanoate + O2 = 2-oxooctanoate + H2O2</text>
        <dbReference type="Rhea" id="RHEA:67940"/>
        <dbReference type="ChEBI" id="CHEBI:15379"/>
        <dbReference type="ChEBI" id="CHEBI:16240"/>
        <dbReference type="ChEBI" id="CHEBI:133514"/>
        <dbReference type="ChEBI" id="CHEBI:176689"/>
    </reaction>
    <physiologicalReaction direction="left-to-right" evidence="8">
        <dbReference type="Rhea" id="RHEA:67941"/>
    </physiologicalReaction>
</comment>
<feature type="binding site" evidence="10">
    <location>
        <position position="259"/>
    </location>
    <ligand>
        <name>FMN</name>
        <dbReference type="ChEBI" id="CHEBI:58210"/>
    </ligand>
</feature>
<feature type="active site" description="Proton acceptor" evidence="9">
    <location>
        <position position="261"/>
    </location>
</feature>
<sequence length="328" mass="35740">MARPELVCLADFEKYACKVLPKNAIDYYRSGADGEITLYDNVKALSRWQILPRVLRDVSTVNMQTTILGHSITFPVCVAPTAMNKMAYPTGEAAAAQAAASVGIGYTLSTISTSSIEEVAEAAPDCLRFFQLYIYKQRNITRQLVARAENCGYKALVLTVDTPFFGKRLADNRNKFKLPPHLKMANFEKLDFTGSGMNQAQKQSGLNEYASSLFDPSLTWSDIDWLKSITKLPIVLKGILSAKDAHIAAEKGIDGILVSNHGGRQLDTVPATIDVLPSIISSVSGRCEVYLDGGIRCGTDIFKALALGAKVVFIGRPVIYGLAYDVSQ</sequence>
<dbReference type="EMBL" id="JAODUP010000031">
    <property type="protein sequence ID" value="KAK2167206.1"/>
    <property type="molecule type" value="Genomic_DNA"/>
</dbReference>
<evidence type="ECO:0000256" key="9">
    <source>
        <dbReference type="PIRSR" id="PIRSR000138-1"/>
    </source>
</evidence>
<dbReference type="InterPro" id="IPR012133">
    <property type="entry name" value="Alpha-hydoxy_acid_DH_FMN"/>
</dbReference>
<dbReference type="InterPro" id="IPR013785">
    <property type="entry name" value="Aldolase_TIM"/>
</dbReference>
<evidence type="ECO:0000256" key="7">
    <source>
        <dbReference type="ARBA" id="ARBA00029325"/>
    </source>
</evidence>
<dbReference type="CDD" id="cd02809">
    <property type="entry name" value="alpha_hydroxyacid_oxid_FMN"/>
    <property type="match status" value="1"/>
</dbReference>
<feature type="binding site" evidence="10">
    <location>
        <begin position="292"/>
        <end position="296"/>
    </location>
    <ligand>
        <name>FMN</name>
        <dbReference type="ChEBI" id="CHEBI:58210"/>
    </ligand>
</feature>
<feature type="binding site" evidence="10">
    <location>
        <position position="264"/>
    </location>
    <ligand>
        <name>glyoxylate</name>
        <dbReference type="ChEBI" id="CHEBI:36655"/>
    </ligand>
</feature>
<evidence type="ECO:0000256" key="10">
    <source>
        <dbReference type="PIRSR" id="PIRSR000138-2"/>
    </source>
</evidence>
<evidence type="ECO:0000256" key="3">
    <source>
        <dbReference type="ARBA" id="ARBA00022630"/>
    </source>
</evidence>
<evidence type="ECO:0000256" key="1">
    <source>
        <dbReference type="ARBA" id="ARBA00001917"/>
    </source>
</evidence>
<gene>
    <name evidence="12" type="ORF">LSH36_31g04024</name>
</gene>
<keyword evidence="5" id="KW-0560">Oxidoreductase</keyword>